<keyword evidence="2" id="KW-0963">Cytoplasm</keyword>
<dbReference type="PANTHER" id="PTHR11249">
    <property type="entry name" value="GLIAL FACTOR NATURATION FACTOR"/>
    <property type="match status" value="1"/>
</dbReference>
<evidence type="ECO:0000256" key="2">
    <source>
        <dbReference type="PIRNR" id="PIRNR001788"/>
    </source>
</evidence>
<keyword evidence="2" id="KW-0539">Nucleus</keyword>
<sequence>MASEARLYTFSPETTAQLRKFKLSTSRDSKPKARIYVIDKNTLEIKQEGGETFTSLEELSGELPENSPRFVLLSHPVVLKSGRASTPYVMLYYMPVTADHKMRMIYAGAKELFRNTADASKILDVVDEDEVAAVEETLVAG</sequence>
<dbReference type="SUPFAM" id="SSF55753">
    <property type="entry name" value="Actin depolymerizing proteins"/>
    <property type="match status" value="1"/>
</dbReference>
<comment type="caution">
    <text evidence="4">The sequence shown here is derived from an EMBL/GenBank/DDBJ whole genome shotgun (WGS) entry which is preliminary data.</text>
</comment>
<dbReference type="GO" id="GO:0003779">
    <property type="term" value="F:actin binding"/>
    <property type="evidence" value="ECO:0007669"/>
    <property type="project" value="InterPro"/>
</dbReference>
<dbReference type="AlphaFoldDB" id="A0AAV9XCF5"/>
<dbReference type="Gene3D" id="3.40.20.10">
    <property type="entry name" value="Severin"/>
    <property type="match status" value="1"/>
</dbReference>
<proteinExistence type="inferred from homology"/>
<reference evidence="4 5" key="1">
    <citation type="submission" date="2019-10" db="EMBL/GenBank/DDBJ databases">
        <authorList>
            <person name="Palmer J.M."/>
        </authorList>
    </citation>
    <scope>NUCLEOTIDE SEQUENCE [LARGE SCALE GENOMIC DNA]</scope>
    <source>
        <strain evidence="4 5">TWF694</strain>
    </source>
</reference>
<feature type="domain" description="ADF-H" evidence="3">
    <location>
        <begin position="6"/>
        <end position="141"/>
    </location>
</feature>
<dbReference type="InterPro" id="IPR002108">
    <property type="entry name" value="ADF-H"/>
</dbReference>
<comment type="similarity">
    <text evidence="1 2">Belongs to the actin-binding proteins ADF family. GMF subfamily.</text>
</comment>
<dbReference type="GO" id="GO:0005634">
    <property type="term" value="C:nucleus"/>
    <property type="evidence" value="ECO:0007669"/>
    <property type="project" value="UniProtKB-SubCell"/>
</dbReference>
<dbReference type="GO" id="GO:0030479">
    <property type="term" value="C:actin cortical patch"/>
    <property type="evidence" value="ECO:0007669"/>
    <property type="project" value="TreeGrafter"/>
</dbReference>
<dbReference type="PIRSF" id="PIRSF001788">
    <property type="entry name" value="GMF-beta"/>
    <property type="match status" value="1"/>
</dbReference>
<dbReference type="GO" id="GO:0071846">
    <property type="term" value="P:actin filament debranching"/>
    <property type="evidence" value="ECO:0007669"/>
    <property type="project" value="InterPro"/>
</dbReference>
<gene>
    <name evidence="4" type="ORF">TWF694_009962</name>
</gene>
<dbReference type="InterPro" id="IPR029006">
    <property type="entry name" value="ADF-H/Gelsolin-like_dom_sf"/>
</dbReference>
<dbReference type="SMART" id="SM00102">
    <property type="entry name" value="ADF"/>
    <property type="match status" value="1"/>
</dbReference>
<dbReference type="GO" id="GO:0034316">
    <property type="term" value="P:negative regulation of Arp2/3 complex-mediated actin nucleation"/>
    <property type="evidence" value="ECO:0007669"/>
    <property type="project" value="TreeGrafter"/>
</dbReference>
<name>A0AAV9XCF5_9PEZI</name>
<evidence type="ECO:0000313" key="5">
    <source>
        <dbReference type="Proteomes" id="UP001365542"/>
    </source>
</evidence>
<keyword evidence="5" id="KW-1185">Reference proteome</keyword>
<evidence type="ECO:0000259" key="3">
    <source>
        <dbReference type="PROSITE" id="PS51263"/>
    </source>
</evidence>
<dbReference type="PANTHER" id="PTHR11249:SF2">
    <property type="entry name" value="GLIA MATURATION FACTOR"/>
    <property type="match status" value="1"/>
</dbReference>
<evidence type="ECO:0000313" key="4">
    <source>
        <dbReference type="EMBL" id="KAK6539768.1"/>
    </source>
</evidence>
<dbReference type="Proteomes" id="UP001365542">
    <property type="component" value="Unassembled WGS sequence"/>
</dbReference>
<organism evidence="4 5">
    <name type="scientific">Orbilia ellipsospora</name>
    <dbReference type="NCBI Taxonomy" id="2528407"/>
    <lineage>
        <taxon>Eukaryota</taxon>
        <taxon>Fungi</taxon>
        <taxon>Dikarya</taxon>
        <taxon>Ascomycota</taxon>
        <taxon>Pezizomycotina</taxon>
        <taxon>Orbiliomycetes</taxon>
        <taxon>Orbiliales</taxon>
        <taxon>Orbiliaceae</taxon>
        <taxon>Orbilia</taxon>
    </lineage>
</organism>
<dbReference type="InterPro" id="IPR011171">
    <property type="entry name" value="GMF"/>
</dbReference>
<dbReference type="Pfam" id="PF00241">
    <property type="entry name" value="Cofilin_ADF"/>
    <property type="match status" value="1"/>
</dbReference>
<dbReference type="EMBL" id="JAVHJO010000006">
    <property type="protein sequence ID" value="KAK6539768.1"/>
    <property type="molecule type" value="Genomic_DNA"/>
</dbReference>
<dbReference type="PROSITE" id="PS51263">
    <property type="entry name" value="ADF_H"/>
    <property type="match status" value="1"/>
</dbReference>
<protein>
    <recommendedName>
        <fullName evidence="3">ADF-H domain-containing protein</fullName>
    </recommendedName>
</protein>
<evidence type="ECO:0000256" key="1">
    <source>
        <dbReference type="ARBA" id="ARBA00010055"/>
    </source>
</evidence>
<accession>A0AAV9XCF5</accession>
<comment type="subcellular location">
    <subcellularLocation>
        <location evidence="2">Cytoplasm</location>
    </subcellularLocation>
    <subcellularLocation>
        <location evidence="2">Nucleus</location>
    </subcellularLocation>
</comment>
<dbReference type="GO" id="GO:0071933">
    <property type="term" value="F:Arp2/3 complex binding"/>
    <property type="evidence" value="ECO:0007669"/>
    <property type="project" value="InterPro"/>
</dbReference>